<evidence type="ECO:0000313" key="2">
    <source>
        <dbReference type="Proteomes" id="UP000499080"/>
    </source>
</evidence>
<accession>A0A4Y2GA17</accession>
<dbReference type="OrthoDB" id="6766867at2759"/>
<dbReference type="EMBL" id="BGPR01001302">
    <property type="protein sequence ID" value="GBM50520.1"/>
    <property type="molecule type" value="Genomic_DNA"/>
</dbReference>
<proteinExistence type="predicted"/>
<gene>
    <name evidence="1" type="ORF">AVEN_160742_1</name>
</gene>
<comment type="caution">
    <text evidence="1">The sequence shown here is derived from an EMBL/GenBank/DDBJ whole genome shotgun (WGS) entry which is preliminary data.</text>
</comment>
<dbReference type="AlphaFoldDB" id="A0A4Y2GA17"/>
<reference evidence="1 2" key="1">
    <citation type="journal article" date="2019" name="Sci. Rep.">
        <title>Orb-weaving spider Araneus ventricosus genome elucidates the spidroin gene catalogue.</title>
        <authorList>
            <person name="Kono N."/>
            <person name="Nakamura H."/>
            <person name="Ohtoshi R."/>
            <person name="Moran D.A.P."/>
            <person name="Shinohara A."/>
            <person name="Yoshida Y."/>
            <person name="Fujiwara M."/>
            <person name="Mori M."/>
            <person name="Tomita M."/>
            <person name="Arakawa K."/>
        </authorList>
    </citation>
    <scope>NUCLEOTIDE SEQUENCE [LARGE SCALE GENOMIC DNA]</scope>
</reference>
<sequence>MPRLPASYIVPLLECCIWEDTLMIEKVNSKQFQRIINEKHYSILEETGSVFVGDVAPSSGSAENIANSILSYLTETGFLLHELDVIGCDGTVTNTEWKTGVISQIEKQVKRPLQWGLCLLHFHEFPFRHLFINLDGETTGKKSFIVPMHTAQ</sequence>
<evidence type="ECO:0008006" key="3">
    <source>
        <dbReference type="Google" id="ProtNLM"/>
    </source>
</evidence>
<name>A0A4Y2GA17_ARAVE</name>
<keyword evidence="2" id="KW-1185">Reference proteome</keyword>
<protein>
    <recommendedName>
        <fullName evidence="3">DUF4371 domain-containing protein</fullName>
    </recommendedName>
</protein>
<organism evidence="1 2">
    <name type="scientific">Araneus ventricosus</name>
    <name type="common">Orbweaver spider</name>
    <name type="synonym">Epeira ventricosa</name>
    <dbReference type="NCBI Taxonomy" id="182803"/>
    <lineage>
        <taxon>Eukaryota</taxon>
        <taxon>Metazoa</taxon>
        <taxon>Ecdysozoa</taxon>
        <taxon>Arthropoda</taxon>
        <taxon>Chelicerata</taxon>
        <taxon>Arachnida</taxon>
        <taxon>Araneae</taxon>
        <taxon>Araneomorphae</taxon>
        <taxon>Entelegynae</taxon>
        <taxon>Araneoidea</taxon>
        <taxon>Araneidae</taxon>
        <taxon>Araneus</taxon>
    </lineage>
</organism>
<dbReference type="Proteomes" id="UP000499080">
    <property type="component" value="Unassembled WGS sequence"/>
</dbReference>
<evidence type="ECO:0000313" key="1">
    <source>
        <dbReference type="EMBL" id="GBM50520.1"/>
    </source>
</evidence>